<name>A0A3D5QD41_FLESI</name>
<organism evidence="2 3">
    <name type="scientific">Flexistipes sinusarabici</name>
    <dbReference type="NCBI Taxonomy" id="2352"/>
    <lineage>
        <taxon>Bacteria</taxon>
        <taxon>Pseudomonadati</taxon>
        <taxon>Deferribacterota</taxon>
        <taxon>Deferribacteres</taxon>
        <taxon>Deferribacterales</taxon>
        <taxon>Flexistipitaceae</taxon>
        <taxon>Flexistipes</taxon>
    </lineage>
</organism>
<accession>A0A3D5QD41</accession>
<dbReference type="AlphaFoldDB" id="A0A3D5QD41"/>
<dbReference type="InterPro" id="IPR029063">
    <property type="entry name" value="SAM-dependent_MTases_sf"/>
</dbReference>
<protein>
    <submittedName>
        <fullName evidence="2">RNA methyltransferase</fullName>
    </submittedName>
</protein>
<feature type="domain" description="Ribosomal RNA large subunit methyltransferase K/L-like methyltransferase" evidence="1">
    <location>
        <begin position="1"/>
        <end position="66"/>
    </location>
</feature>
<dbReference type="Proteomes" id="UP000262325">
    <property type="component" value="Unassembled WGS sequence"/>
</dbReference>
<evidence type="ECO:0000313" key="3">
    <source>
        <dbReference type="Proteomes" id="UP000262325"/>
    </source>
</evidence>
<keyword evidence="2" id="KW-0808">Transferase</keyword>
<dbReference type="SUPFAM" id="SSF53335">
    <property type="entry name" value="S-adenosyl-L-methionine-dependent methyltransferases"/>
    <property type="match status" value="1"/>
</dbReference>
<sequence length="73" mass="8485">TNPPYGKRIGKNLRMEDFVKQMGDFLKQNCKGSTAYIYFGRRELIKSVGLRTTRKIPLRNANLDGRIAVYEIY</sequence>
<dbReference type="Pfam" id="PF01170">
    <property type="entry name" value="UPF0020"/>
    <property type="match status" value="1"/>
</dbReference>
<dbReference type="InterPro" id="IPR000241">
    <property type="entry name" value="RlmKL-like_Mtase"/>
</dbReference>
<reference evidence="2 3" key="1">
    <citation type="journal article" date="2018" name="Nat. Biotechnol.">
        <title>A standardized bacterial taxonomy based on genome phylogeny substantially revises the tree of life.</title>
        <authorList>
            <person name="Parks D.H."/>
            <person name="Chuvochina M."/>
            <person name="Waite D.W."/>
            <person name="Rinke C."/>
            <person name="Skarshewski A."/>
            <person name="Chaumeil P.A."/>
            <person name="Hugenholtz P."/>
        </authorList>
    </citation>
    <scope>NUCLEOTIDE SEQUENCE [LARGE SCALE GENOMIC DNA]</scope>
    <source>
        <strain evidence="2">UBA8672</strain>
    </source>
</reference>
<gene>
    <name evidence="2" type="ORF">DHM44_08215</name>
</gene>
<dbReference type="GO" id="GO:0070043">
    <property type="term" value="F:rRNA (guanine-N7-)-methyltransferase activity"/>
    <property type="evidence" value="ECO:0007669"/>
    <property type="project" value="TreeGrafter"/>
</dbReference>
<proteinExistence type="predicted"/>
<evidence type="ECO:0000259" key="1">
    <source>
        <dbReference type="Pfam" id="PF01170"/>
    </source>
</evidence>
<dbReference type="EMBL" id="DPPF01000167">
    <property type="protein sequence ID" value="HCW93653.1"/>
    <property type="molecule type" value="Genomic_DNA"/>
</dbReference>
<keyword evidence="2" id="KW-0489">Methyltransferase</keyword>
<dbReference type="PANTHER" id="PTHR47313:SF1">
    <property type="entry name" value="RIBOSOMAL RNA LARGE SUBUNIT METHYLTRANSFERASE K_L"/>
    <property type="match status" value="1"/>
</dbReference>
<dbReference type="Gene3D" id="3.40.50.150">
    <property type="entry name" value="Vaccinia Virus protein VP39"/>
    <property type="match status" value="1"/>
</dbReference>
<dbReference type="GO" id="GO:0008990">
    <property type="term" value="F:rRNA (guanine-N2-)-methyltransferase activity"/>
    <property type="evidence" value="ECO:0007669"/>
    <property type="project" value="TreeGrafter"/>
</dbReference>
<comment type="caution">
    <text evidence="2">The sequence shown here is derived from an EMBL/GenBank/DDBJ whole genome shotgun (WGS) entry which is preliminary data.</text>
</comment>
<feature type="non-terminal residue" evidence="2">
    <location>
        <position position="1"/>
    </location>
</feature>
<dbReference type="PANTHER" id="PTHR47313">
    <property type="entry name" value="RIBOSOMAL RNA LARGE SUBUNIT METHYLTRANSFERASE K/L"/>
    <property type="match status" value="1"/>
</dbReference>
<evidence type="ECO:0000313" key="2">
    <source>
        <dbReference type="EMBL" id="HCW93653.1"/>
    </source>
</evidence>